<accession>A0ABN0X3K6</accession>
<evidence type="ECO:0000256" key="1">
    <source>
        <dbReference type="SAM" id="MobiDB-lite"/>
    </source>
</evidence>
<keyword evidence="3" id="KW-1185">Reference proteome</keyword>
<proteinExistence type="predicted"/>
<sequence length="72" mass="7426">MTVRYRRVISPHSFRASACGTRPSRSSGAGAVRPHRIGATLAGPAVLPSPTAGPAPRSAGPHARKEPGWTDA</sequence>
<dbReference type="EMBL" id="BAAABM010000045">
    <property type="protein sequence ID" value="GAA0354261.1"/>
    <property type="molecule type" value="Genomic_DNA"/>
</dbReference>
<dbReference type="Proteomes" id="UP001501822">
    <property type="component" value="Unassembled WGS sequence"/>
</dbReference>
<protein>
    <submittedName>
        <fullName evidence="2">Uncharacterized protein</fullName>
    </submittedName>
</protein>
<comment type="caution">
    <text evidence="2">The sequence shown here is derived from an EMBL/GenBank/DDBJ whole genome shotgun (WGS) entry which is preliminary data.</text>
</comment>
<organism evidence="2 3">
    <name type="scientific">Actinoallomurus spadix</name>
    <dbReference type="NCBI Taxonomy" id="79912"/>
    <lineage>
        <taxon>Bacteria</taxon>
        <taxon>Bacillati</taxon>
        <taxon>Actinomycetota</taxon>
        <taxon>Actinomycetes</taxon>
        <taxon>Streptosporangiales</taxon>
        <taxon>Thermomonosporaceae</taxon>
        <taxon>Actinoallomurus</taxon>
    </lineage>
</organism>
<feature type="compositionally biased region" description="Basic and acidic residues" evidence="1">
    <location>
        <begin position="63"/>
        <end position="72"/>
    </location>
</feature>
<evidence type="ECO:0000313" key="3">
    <source>
        <dbReference type="Proteomes" id="UP001501822"/>
    </source>
</evidence>
<reference evidence="2 3" key="1">
    <citation type="journal article" date="2019" name="Int. J. Syst. Evol. Microbiol.">
        <title>The Global Catalogue of Microorganisms (GCM) 10K type strain sequencing project: providing services to taxonomists for standard genome sequencing and annotation.</title>
        <authorList>
            <consortium name="The Broad Institute Genomics Platform"/>
            <consortium name="The Broad Institute Genome Sequencing Center for Infectious Disease"/>
            <person name="Wu L."/>
            <person name="Ma J."/>
        </authorList>
    </citation>
    <scope>NUCLEOTIDE SEQUENCE [LARGE SCALE GENOMIC DNA]</scope>
    <source>
        <strain evidence="2 3">JCM 3146</strain>
    </source>
</reference>
<feature type="region of interest" description="Disordered" evidence="1">
    <location>
        <begin position="14"/>
        <end position="72"/>
    </location>
</feature>
<evidence type="ECO:0000313" key="2">
    <source>
        <dbReference type="EMBL" id="GAA0354261.1"/>
    </source>
</evidence>
<gene>
    <name evidence="2" type="ORF">GCM10010151_49810</name>
</gene>
<name>A0ABN0X3K6_9ACTN</name>